<gene>
    <name evidence="1" type="ORF">JOF56_006255</name>
</gene>
<dbReference type="Proteomes" id="UP001519332">
    <property type="component" value="Unassembled WGS sequence"/>
</dbReference>
<comment type="caution">
    <text evidence="1">The sequence shown here is derived from an EMBL/GenBank/DDBJ whole genome shotgun (WGS) entry which is preliminary data.</text>
</comment>
<accession>A0ABS4TN84</accession>
<protein>
    <submittedName>
        <fullName evidence="1">Uncharacterized protein</fullName>
    </submittedName>
</protein>
<keyword evidence="2" id="KW-1185">Reference proteome</keyword>
<evidence type="ECO:0000313" key="1">
    <source>
        <dbReference type="EMBL" id="MBP2325870.1"/>
    </source>
</evidence>
<name>A0ABS4TN84_9PSEU</name>
<evidence type="ECO:0000313" key="2">
    <source>
        <dbReference type="Proteomes" id="UP001519332"/>
    </source>
</evidence>
<dbReference type="EMBL" id="JAGINW010000001">
    <property type="protein sequence ID" value="MBP2325870.1"/>
    <property type="molecule type" value="Genomic_DNA"/>
</dbReference>
<reference evidence="1 2" key="1">
    <citation type="submission" date="2021-03" db="EMBL/GenBank/DDBJ databases">
        <title>Sequencing the genomes of 1000 actinobacteria strains.</title>
        <authorList>
            <person name="Klenk H.-P."/>
        </authorList>
    </citation>
    <scope>NUCLEOTIDE SEQUENCE [LARGE SCALE GENOMIC DNA]</scope>
    <source>
        <strain evidence="1 2">DSM 46670</strain>
    </source>
</reference>
<sequence length="52" mass="5503">MDRCEAGVAGAHAGVPVVFEVIEERRDQSGVQFGDVKLAWWGCGLVGGEGQE</sequence>
<organism evidence="1 2">
    <name type="scientific">Kibdelosporangium banguiense</name>
    <dbReference type="NCBI Taxonomy" id="1365924"/>
    <lineage>
        <taxon>Bacteria</taxon>
        <taxon>Bacillati</taxon>
        <taxon>Actinomycetota</taxon>
        <taxon>Actinomycetes</taxon>
        <taxon>Pseudonocardiales</taxon>
        <taxon>Pseudonocardiaceae</taxon>
        <taxon>Kibdelosporangium</taxon>
    </lineage>
</organism>
<proteinExistence type="predicted"/>